<evidence type="ECO:0000313" key="5">
    <source>
        <dbReference type="Proteomes" id="UP000289794"/>
    </source>
</evidence>
<dbReference type="SUPFAM" id="SSF48498">
    <property type="entry name" value="Tetracyclin repressor-like, C-terminal domain"/>
    <property type="match status" value="1"/>
</dbReference>
<dbReference type="InterPro" id="IPR036271">
    <property type="entry name" value="Tet_transcr_reg_TetR-rel_C_sf"/>
</dbReference>
<dbReference type="Pfam" id="PF13305">
    <property type="entry name" value="TetR_C_33"/>
    <property type="match status" value="1"/>
</dbReference>
<dbReference type="Proteomes" id="UP000289794">
    <property type="component" value="Chromosome"/>
</dbReference>
<keyword evidence="2" id="KW-0804">Transcription</keyword>
<reference evidence="4 5" key="1">
    <citation type="submission" date="2019-01" db="EMBL/GenBank/DDBJ databases">
        <title>PMF-metabolizing Aryl O-demethylase.</title>
        <authorList>
            <person name="Kim M."/>
        </authorList>
    </citation>
    <scope>NUCLEOTIDE SEQUENCE [LARGE SCALE GENOMIC DNA]</scope>
    <source>
        <strain evidence="4 5">PMF1</strain>
    </source>
</reference>
<evidence type="ECO:0000256" key="2">
    <source>
        <dbReference type="ARBA" id="ARBA00023163"/>
    </source>
</evidence>
<protein>
    <recommendedName>
        <fullName evidence="3">HTH-type transcriptional regulator MT1864/Rv1816-like C-terminal domain-containing protein</fullName>
    </recommendedName>
</protein>
<proteinExistence type="predicted"/>
<sequence>MPPKAKFTREEIVNAGLSIVRKRGMGAVTARELGMELGSSARPVFTVFQSMEEVQEEIVRAAKDVYNRCVKQGLSQEMAFKSVGMEYIGFARREPQLFRLLFMRERAETPGVKDVLFAIDDNHKEILHSIQAQYGLNEEDAWALYRHLWIYTHGIAALCATNVCSFEEEEIEKMVTEIFIGVLKNIKAGERYDQSL</sequence>
<evidence type="ECO:0000313" key="4">
    <source>
        <dbReference type="EMBL" id="QBE96844.1"/>
    </source>
</evidence>
<evidence type="ECO:0000259" key="3">
    <source>
        <dbReference type="Pfam" id="PF13305"/>
    </source>
</evidence>
<accession>A0A4P6LWE5</accession>
<dbReference type="KEGG" id="bpro:PMF13cell1_02391"/>
<name>A0A4P6LWE5_9FIRM</name>
<dbReference type="InterPro" id="IPR025996">
    <property type="entry name" value="MT1864/Rv1816-like_C"/>
</dbReference>
<feature type="domain" description="HTH-type transcriptional regulator MT1864/Rv1816-like C-terminal" evidence="3">
    <location>
        <begin position="81"/>
        <end position="162"/>
    </location>
</feature>
<evidence type="ECO:0000256" key="1">
    <source>
        <dbReference type="ARBA" id="ARBA00023015"/>
    </source>
</evidence>
<dbReference type="Gene3D" id="1.10.357.10">
    <property type="entry name" value="Tetracycline Repressor, domain 2"/>
    <property type="match status" value="1"/>
</dbReference>
<dbReference type="RefSeq" id="WP_130180848.1">
    <property type="nucleotide sequence ID" value="NZ_CP035945.1"/>
</dbReference>
<organism evidence="4 5">
    <name type="scientific">Blautia producta</name>
    <dbReference type="NCBI Taxonomy" id="33035"/>
    <lineage>
        <taxon>Bacteria</taxon>
        <taxon>Bacillati</taxon>
        <taxon>Bacillota</taxon>
        <taxon>Clostridia</taxon>
        <taxon>Lachnospirales</taxon>
        <taxon>Lachnospiraceae</taxon>
        <taxon>Blautia</taxon>
    </lineage>
</organism>
<keyword evidence="1" id="KW-0805">Transcription regulation</keyword>
<dbReference type="SUPFAM" id="SSF46689">
    <property type="entry name" value="Homeodomain-like"/>
    <property type="match status" value="1"/>
</dbReference>
<dbReference type="AlphaFoldDB" id="A0A4P6LWE5"/>
<dbReference type="EMBL" id="CP035945">
    <property type="protein sequence ID" value="QBE96844.1"/>
    <property type="molecule type" value="Genomic_DNA"/>
</dbReference>
<dbReference type="InterPro" id="IPR009057">
    <property type="entry name" value="Homeodomain-like_sf"/>
</dbReference>
<gene>
    <name evidence="4" type="ORF">PMF13cell1_02391</name>
</gene>